<dbReference type="Proteomes" id="UP000078559">
    <property type="component" value="Chromosome 7"/>
</dbReference>
<proteinExistence type="predicted"/>
<keyword evidence="3" id="KW-1185">Reference proteome</keyword>
<feature type="compositionally biased region" description="Polar residues" evidence="1">
    <location>
        <begin position="73"/>
        <end position="99"/>
    </location>
</feature>
<evidence type="ECO:0000313" key="3">
    <source>
        <dbReference type="Proteomes" id="UP000078559"/>
    </source>
</evidence>
<organism evidence="2 3">
    <name type="scientific">Cytospora mali</name>
    <name type="common">Apple Valsa canker fungus</name>
    <name type="synonym">Valsa mali</name>
    <dbReference type="NCBI Taxonomy" id="578113"/>
    <lineage>
        <taxon>Eukaryota</taxon>
        <taxon>Fungi</taxon>
        <taxon>Dikarya</taxon>
        <taxon>Ascomycota</taxon>
        <taxon>Pezizomycotina</taxon>
        <taxon>Sordariomycetes</taxon>
        <taxon>Sordariomycetidae</taxon>
        <taxon>Diaporthales</taxon>
        <taxon>Cytosporaceae</taxon>
        <taxon>Cytospora</taxon>
    </lineage>
</organism>
<protein>
    <submittedName>
        <fullName evidence="2">Uncharacterized protein</fullName>
    </submittedName>
</protein>
<accession>A0A194W602</accession>
<sequence length="99" mass="10743">MVGKATSIGYKADVEAKGYKRTSSSPVKHGVRWKVEQTRLDNEADVSLYGRSHYDTDGTGRGLLLAAKGPLGQRSQSRVGNGSVQRTTNSTKQSIFRSV</sequence>
<dbReference type="EMBL" id="CM003104">
    <property type="protein sequence ID" value="KUI71692.1"/>
    <property type="molecule type" value="Genomic_DNA"/>
</dbReference>
<dbReference type="AlphaFoldDB" id="A0A194W602"/>
<evidence type="ECO:0000256" key="1">
    <source>
        <dbReference type="SAM" id="MobiDB-lite"/>
    </source>
</evidence>
<name>A0A194W602_CYTMA</name>
<evidence type="ECO:0000313" key="2">
    <source>
        <dbReference type="EMBL" id="KUI71692.1"/>
    </source>
</evidence>
<feature type="region of interest" description="Disordered" evidence="1">
    <location>
        <begin position="70"/>
        <end position="99"/>
    </location>
</feature>
<reference evidence="2" key="1">
    <citation type="submission" date="2014-12" db="EMBL/GenBank/DDBJ databases">
        <title>Genome Sequence of Valsa Canker Pathogens Uncovers a Specific Adaption of Colonization on Woody Bark.</title>
        <authorList>
            <person name="Yin Z."/>
            <person name="Liu H."/>
            <person name="Gao X."/>
            <person name="Li Z."/>
            <person name="Song N."/>
            <person name="Ke X."/>
            <person name="Dai Q."/>
            <person name="Wu Y."/>
            <person name="Sun Y."/>
            <person name="Xu J.-R."/>
            <person name="Kang Z.K."/>
            <person name="Wang L."/>
            <person name="Huang L."/>
        </authorList>
    </citation>
    <scope>NUCLEOTIDE SEQUENCE [LARGE SCALE GENOMIC DNA]</scope>
    <source>
        <strain evidence="2">03-8</strain>
    </source>
</reference>
<gene>
    <name evidence="2" type="ORF">VM1G_11743</name>
</gene>